<comment type="caution">
    <text evidence="2">The sequence shown here is derived from an EMBL/GenBank/DDBJ whole genome shotgun (WGS) entry which is preliminary data.</text>
</comment>
<dbReference type="InterPro" id="IPR036249">
    <property type="entry name" value="Thioredoxin-like_sf"/>
</dbReference>
<dbReference type="RefSeq" id="WP_315877450.1">
    <property type="nucleotide sequence ID" value="NZ_JAWCTQ010000009.1"/>
</dbReference>
<gene>
    <name evidence="2" type="ORF">RND61_09820</name>
</gene>
<organism evidence="2 3">
    <name type="scientific">Streptomyces tamarix</name>
    <dbReference type="NCBI Taxonomy" id="3078565"/>
    <lineage>
        <taxon>Bacteria</taxon>
        <taxon>Bacillati</taxon>
        <taxon>Actinomycetota</taxon>
        <taxon>Actinomycetes</taxon>
        <taxon>Kitasatosporales</taxon>
        <taxon>Streptomycetaceae</taxon>
        <taxon>Streptomyces</taxon>
    </lineage>
</organism>
<keyword evidence="3" id="KW-1185">Reference proteome</keyword>
<proteinExistence type="predicted"/>
<dbReference type="PROSITE" id="PS00194">
    <property type="entry name" value="THIOREDOXIN_1"/>
    <property type="match status" value="1"/>
</dbReference>
<dbReference type="PROSITE" id="PS51352">
    <property type="entry name" value="THIOREDOXIN_2"/>
    <property type="match status" value="1"/>
</dbReference>
<accession>A0ABU3QHX6</accession>
<evidence type="ECO:0000313" key="3">
    <source>
        <dbReference type="Proteomes" id="UP001250181"/>
    </source>
</evidence>
<dbReference type="EMBL" id="JAWCTQ010000009">
    <property type="protein sequence ID" value="MDT9682365.1"/>
    <property type="molecule type" value="Genomic_DNA"/>
</dbReference>
<dbReference type="InterPro" id="IPR013766">
    <property type="entry name" value="Thioredoxin_domain"/>
</dbReference>
<reference evidence="2 3" key="1">
    <citation type="submission" date="2023-09" db="EMBL/GenBank/DDBJ databases">
        <title>Streptomyces sp. nov.: A antagonism against Alternaria gaisen Producing Streptochlin, Isolated from Tamarix root soil.</title>
        <authorList>
            <person name="Chen Y."/>
        </authorList>
    </citation>
    <scope>NUCLEOTIDE SEQUENCE [LARGE SCALE GENOMIC DNA]</scope>
    <source>
        <strain evidence="2 3">TRM76323</strain>
    </source>
</reference>
<protein>
    <recommendedName>
        <fullName evidence="1">Thioredoxin domain-containing protein</fullName>
    </recommendedName>
</protein>
<dbReference type="Gene3D" id="3.40.30.10">
    <property type="entry name" value="Glutaredoxin"/>
    <property type="match status" value="1"/>
</dbReference>
<feature type="domain" description="Thioredoxin" evidence="1">
    <location>
        <begin position="46"/>
        <end position="184"/>
    </location>
</feature>
<name>A0ABU3QHX6_9ACTN</name>
<dbReference type="SUPFAM" id="SSF52833">
    <property type="entry name" value="Thioredoxin-like"/>
    <property type="match status" value="1"/>
</dbReference>
<dbReference type="Proteomes" id="UP001250181">
    <property type="component" value="Unassembled WGS sequence"/>
</dbReference>
<evidence type="ECO:0000313" key="2">
    <source>
        <dbReference type="EMBL" id="MDT9682365.1"/>
    </source>
</evidence>
<sequence>MPVLVAAVVLVGLLCTLDLILTVGVVKRLREHTELLSERGGGRMSLGPGDEVGDFSAVSVDGEPVHDTMISSETVVAFFSPTCGPCKEKLPKFVEYARGVPRGREQVLAVVTADDPRDAEAATPMVTALTPVARVLTGHDAEAVAEACKVRAFPVVLKVNRSTDGRLLVMTDDVDVERPAVASY</sequence>
<dbReference type="InterPro" id="IPR017937">
    <property type="entry name" value="Thioredoxin_CS"/>
</dbReference>
<evidence type="ECO:0000259" key="1">
    <source>
        <dbReference type="PROSITE" id="PS51352"/>
    </source>
</evidence>